<evidence type="ECO:0000313" key="3">
    <source>
        <dbReference type="Proteomes" id="UP001597542"/>
    </source>
</evidence>
<reference evidence="3" key="1">
    <citation type="journal article" date="2019" name="Int. J. Syst. Evol. Microbiol.">
        <title>The Global Catalogue of Microorganisms (GCM) 10K type strain sequencing project: providing services to taxonomists for standard genome sequencing and annotation.</title>
        <authorList>
            <consortium name="The Broad Institute Genomics Platform"/>
            <consortium name="The Broad Institute Genome Sequencing Center for Infectious Disease"/>
            <person name="Wu L."/>
            <person name="Ma J."/>
        </authorList>
    </citation>
    <scope>NUCLEOTIDE SEQUENCE [LARGE SCALE GENOMIC DNA]</scope>
    <source>
        <strain evidence="3">CGMCC 4.7638</strain>
    </source>
</reference>
<sequence>MTRILTGVRQPHAETTPPAPRRPIEQARRLRMIWEPVLDENGTRRLRARWCGEV</sequence>
<keyword evidence="3" id="KW-1185">Reference proteome</keyword>
<dbReference type="RefSeq" id="WP_344273486.1">
    <property type="nucleotide sequence ID" value="NZ_BAAAHV010000011.1"/>
</dbReference>
<name>A0ABW5HX60_9PSEU</name>
<gene>
    <name evidence="2" type="ORF">ACFSUT_14840</name>
</gene>
<proteinExistence type="predicted"/>
<evidence type="ECO:0000256" key="1">
    <source>
        <dbReference type="SAM" id="MobiDB-lite"/>
    </source>
</evidence>
<accession>A0ABW5HX60</accession>
<organism evidence="2 3">
    <name type="scientific">Amycolatopsis albidoflavus</name>
    <dbReference type="NCBI Taxonomy" id="102226"/>
    <lineage>
        <taxon>Bacteria</taxon>
        <taxon>Bacillati</taxon>
        <taxon>Actinomycetota</taxon>
        <taxon>Actinomycetes</taxon>
        <taxon>Pseudonocardiales</taxon>
        <taxon>Pseudonocardiaceae</taxon>
        <taxon>Amycolatopsis</taxon>
    </lineage>
</organism>
<comment type="caution">
    <text evidence="2">The sequence shown here is derived from an EMBL/GenBank/DDBJ whole genome shotgun (WGS) entry which is preliminary data.</text>
</comment>
<dbReference type="Proteomes" id="UP001597542">
    <property type="component" value="Unassembled WGS sequence"/>
</dbReference>
<evidence type="ECO:0000313" key="2">
    <source>
        <dbReference type="EMBL" id="MFD2481557.1"/>
    </source>
</evidence>
<feature type="region of interest" description="Disordered" evidence="1">
    <location>
        <begin position="1"/>
        <end position="25"/>
    </location>
</feature>
<dbReference type="EMBL" id="JBHUKQ010000010">
    <property type="protein sequence ID" value="MFD2481557.1"/>
    <property type="molecule type" value="Genomic_DNA"/>
</dbReference>
<protein>
    <submittedName>
        <fullName evidence="2">Uncharacterized protein</fullName>
    </submittedName>
</protein>